<dbReference type="Proteomes" id="UP000070138">
    <property type="component" value="Unassembled WGS sequence"/>
</dbReference>
<name>A0A137RFQ5_9FLAO</name>
<organism evidence="2 3">
    <name type="scientific">Aequorivita aquimaris</name>
    <dbReference type="NCBI Taxonomy" id="1548749"/>
    <lineage>
        <taxon>Bacteria</taxon>
        <taxon>Pseudomonadati</taxon>
        <taxon>Bacteroidota</taxon>
        <taxon>Flavobacteriia</taxon>
        <taxon>Flavobacteriales</taxon>
        <taxon>Flavobacteriaceae</taxon>
        <taxon>Aequorivita</taxon>
    </lineage>
</organism>
<comment type="caution">
    <text evidence="2">The sequence shown here is derived from an EMBL/GenBank/DDBJ whole genome shotgun (WGS) entry which is preliminary data.</text>
</comment>
<proteinExistence type="predicted"/>
<evidence type="ECO:0000259" key="1">
    <source>
        <dbReference type="Pfam" id="PF19081"/>
    </source>
</evidence>
<sequence length="758" mass="80163">MSSQGYSQAIGSSDEGEVILPYSQEYLDQYNADLDKKAANYNATFRSKSKAQAFDNGQKGNVVGACNLITCGSFEKDDVDGGTFRTAIGGTNGQYQADARYTCWNDDGTVDWSEGQYISYSTTNSNSVYPGIIEPSTFDGGGFAIFSFQNEAIRQTLTVVPNTVYTVCFEIAVIPRYATVNSYNQGGGILEYAPNLQFGVRNGAVQISDPLTYTHNDLIQHPQSDFPTRLSFSSSGNGGNQNPGGWTEINPYWENRCITFRSGNSATSVEVFYKTGNPGRSVVLVDGLRLSVEGFANSPELSVTSKEYCQPTQVQLDSFVTSTTPIGAELLWTTNPDLSVTADHLSSNPTVTTPGVWYAFYYNSGLGCTSPSRKLTLTNSNLDSSYTKQDVSCFGEDDGSIDLSVTGGSGTYTYSWTTVDGSGLNPTAQDQTGLTAGTYNVTVNDGNCTTQETVVITQPNQVNVDAGSYGPLCENDSPITLTGTPTNSNGTWSGTGVTDNGNGTASFDPTGLSGTVTVTYTYTIGSCSASDTANIVINEAPDAPTSTGDITECEQSPIQTLDANDAIVPQTGINIFWYDAATGGNFVPSPTWNTIGSKTYYAEAVNDTSECASETRTPVKLEIIAAPPVDDPSDVTACDSYTLPALTNGNYYTGPGGTGTQLNAGDAITSTQTIYVYAETGTTPNCSAENSFLVTINDTPPVDDPSDVTACDSYTLPALTNGNYYTGPGGTGTQLNAGDAITSTQTIYVYAETGTTPN</sequence>
<dbReference type="AlphaFoldDB" id="A0A137RFQ5"/>
<dbReference type="EMBL" id="JRWG01000008">
    <property type="protein sequence ID" value="KXN98334.1"/>
    <property type="molecule type" value="Genomic_DNA"/>
</dbReference>
<reference evidence="2 3" key="2">
    <citation type="journal article" date="2016" name="Int. J. Syst. Evol. Microbiol.">
        <title>Vitellibacter aquimaris sp. nov., a marine bacterium isolated from seawater.</title>
        <authorList>
            <person name="Thevarajoo S."/>
            <person name="Selvaratnam C."/>
            <person name="Goh K.M."/>
            <person name="Hong K.W."/>
            <person name="Chan X.Y."/>
            <person name="Chan K.G."/>
            <person name="Chong C.S."/>
        </authorList>
    </citation>
    <scope>NUCLEOTIDE SEQUENCE [LARGE SCALE GENOMIC DNA]</scope>
    <source>
        <strain evidence="2 3">D-24</strain>
    </source>
</reference>
<dbReference type="InterPro" id="IPR025667">
    <property type="entry name" value="SprB_repeat"/>
</dbReference>
<gene>
    <name evidence="2" type="ORF">LS48_12305</name>
</gene>
<dbReference type="Pfam" id="PF13573">
    <property type="entry name" value="SprB"/>
    <property type="match status" value="1"/>
</dbReference>
<feature type="non-terminal residue" evidence="2">
    <location>
        <position position="758"/>
    </location>
</feature>
<dbReference type="STRING" id="1548749.LS48_12305"/>
<feature type="domain" description="Ig-like" evidence="1">
    <location>
        <begin position="541"/>
        <end position="623"/>
    </location>
</feature>
<keyword evidence="3" id="KW-1185">Reference proteome</keyword>
<dbReference type="Pfam" id="PF19081">
    <property type="entry name" value="Ig_7"/>
    <property type="match status" value="1"/>
</dbReference>
<reference evidence="3" key="1">
    <citation type="submission" date="2014-10" db="EMBL/GenBank/DDBJ databases">
        <title>Genome sequencing of Vitellibacter sp. D-24.</title>
        <authorList>
            <person name="Thevarajoo S."/>
            <person name="Selvaratnam C."/>
            <person name="Goh K.M."/>
            <person name="Chong C.S."/>
        </authorList>
    </citation>
    <scope>NUCLEOTIDE SEQUENCE [LARGE SCALE GENOMIC DNA]</scope>
    <source>
        <strain evidence="3">D-24</strain>
    </source>
</reference>
<evidence type="ECO:0000313" key="3">
    <source>
        <dbReference type="Proteomes" id="UP000070138"/>
    </source>
</evidence>
<accession>A0A137RFQ5</accession>
<protein>
    <recommendedName>
        <fullName evidence="1">Ig-like domain-containing protein</fullName>
    </recommendedName>
</protein>
<evidence type="ECO:0000313" key="2">
    <source>
        <dbReference type="EMBL" id="KXN98334.1"/>
    </source>
</evidence>
<dbReference type="InterPro" id="IPR044023">
    <property type="entry name" value="Ig_7"/>
</dbReference>